<dbReference type="Proteomes" id="UP000786183">
    <property type="component" value="Unassembled WGS sequence"/>
</dbReference>
<protein>
    <submittedName>
        <fullName evidence="2">Uncharacterized protein</fullName>
    </submittedName>
</protein>
<proteinExistence type="predicted"/>
<dbReference type="RefSeq" id="WP_172234103.1">
    <property type="nucleotide sequence ID" value="NZ_CP035946.1"/>
</dbReference>
<dbReference type="EMBL" id="JACGBB010000008">
    <property type="protein sequence ID" value="MBZ7987450.1"/>
    <property type="molecule type" value="Genomic_DNA"/>
</dbReference>
<gene>
    <name evidence="2" type="ORF">AVCANL283_04960</name>
</gene>
<evidence type="ECO:0000313" key="3">
    <source>
        <dbReference type="Proteomes" id="UP000786183"/>
    </source>
</evidence>
<comment type="caution">
    <text evidence="2">The sequence shown here is derived from an EMBL/GenBank/DDBJ whole genome shotgun (WGS) entry which is preliminary data.</text>
</comment>
<name>A0ABS7WRR6_9BACT</name>
<sequence length="314" mass="36220">MEFLQCYEEILKEIQNNKSLEEIFKSYSSKLIKENKDNNENKNILLKALIRASMYEQEQELKSLSIELDKLQNTIKTKENQMHASINNNFDILFSLSTSQIQKDYLNELMIKENSSTKLLYDVALNAFLNILESANLIAQRSFLLSQFLLINSLEYSSFNKDKIINNADSILQAAFTLANEWQSFANDLIVNTINGLLEGIFTILEKLQEQIDLLASSEEINLATNSLINLENDFIILLKRNINNELAGQILNQVLHTKFDTSFAKFSRLIRENKQKLNLKLISIHNLEQDAKKIYKNFDAKKLANDLLGKLKK</sequence>
<keyword evidence="3" id="KW-1185">Reference proteome</keyword>
<organism evidence="2 3">
    <name type="scientific">Campylobacter canadensis</name>
    <dbReference type="NCBI Taxonomy" id="449520"/>
    <lineage>
        <taxon>Bacteria</taxon>
        <taxon>Pseudomonadati</taxon>
        <taxon>Campylobacterota</taxon>
        <taxon>Epsilonproteobacteria</taxon>
        <taxon>Campylobacterales</taxon>
        <taxon>Campylobacteraceae</taxon>
        <taxon>Campylobacter</taxon>
    </lineage>
</organism>
<evidence type="ECO:0000256" key="1">
    <source>
        <dbReference type="SAM" id="Coils"/>
    </source>
</evidence>
<reference evidence="2 3" key="1">
    <citation type="submission" date="2020-07" db="EMBL/GenBank/DDBJ databases">
        <title>Transfer of Campylobacter canadensis to the novel genus Avispirillum gen. nov., that also includes two novel species recovered from migratory waterfowl: Avispirillum anseris sp. nov. and Avispirillum brantae sp. nov.</title>
        <authorList>
            <person name="Miller W.G."/>
            <person name="Chapman M.H."/>
            <person name="Yee E."/>
            <person name="Inglis G.D."/>
        </authorList>
    </citation>
    <scope>NUCLEOTIDE SEQUENCE [LARGE SCALE GENOMIC DNA]</scope>
    <source>
        <strain evidence="2 3">L283</strain>
    </source>
</reference>
<feature type="coiled-coil region" evidence="1">
    <location>
        <begin position="54"/>
        <end position="88"/>
    </location>
</feature>
<evidence type="ECO:0000313" key="2">
    <source>
        <dbReference type="EMBL" id="MBZ7987450.1"/>
    </source>
</evidence>
<accession>A0ABS7WRR6</accession>
<keyword evidence="1" id="KW-0175">Coiled coil</keyword>